<evidence type="ECO:0000313" key="2">
    <source>
        <dbReference type="EMBL" id="EFX83697.1"/>
    </source>
</evidence>
<dbReference type="Proteomes" id="UP000000305">
    <property type="component" value="Unassembled WGS sequence"/>
</dbReference>
<dbReference type="InParanoid" id="E9GA82"/>
<feature type="signal peptide" evidence="1">
    <location>
        <begin position="1"/>
        <end position="23"/>
    </location>
</feature>
<dbReference type="EMBL" id="GL732536">
    <property type="protein sequence ID" value="EFX83697.1"/>
    <property type="molecule type" value="Genomic_DNA"/>
</dbReference>
<keyword evidence="1" id="KW-0732">Signal</keyword>
<protein>
    <submittedName>
        <fullName evidence="2">Uncharacterized protein</fullName>
    </submittedName>
</protein>
<sequence length="89" mass="10400">MSLTRSLIIFAACLVICTLTVQSASVEEDNMVEGEWNEEYERLAEDDEAFSFDNAEEEELMEERQANNQKNIKELWREANPIAWTIKRL</sequence>
<feature type="chain" id="PRO_5003236801" evidence="1">
    <location>
        <begin position="24"/>
        <end position="89"/>
    </location>
</feature>
<dbReference type="HOGENOM" id="CLU_2457036_0_0_1"/>
<accession>E9GA82</accession>
<proteinExistence type="predicted"/>
<evidence type="ECO:0000313" key="3">
    <source>
        <dbReference type="Proteomes" id="UP000000305"/>
    </source>
</evidence>
<organism evidence="2 3">
    <name type="scientific">Daphnia pulex</name>
    <name type="common">Water flea</name>
    <dbReference type="NCBI Taxonomy" id="6669"/>
    <lineage>
        <taxon>Eukaryota</taxon>
        <taxon>Metazoa</taxon>
        <taxon>Ecdysozoa</taxon>
        <taxon>Arthropoda</taxon>
        <taxon>Crustacea</taxon>
        <taxon>Branchiopoda</taxon>
        <taxon>Diplostraca</taxon>
        <taxon>Cladocera</taxon>
        <taxon>Anomopoda</taxon>
        <taxon>Daphniidae</taxon>
        <taxon>Daphnia</taxon>
    </lineage>
</organism>
<dbReference type="KEGG" id="dpx:DAPPUDRAFT_301595"/>
<gene>
    <name evidence="2" type="ORF">DAPPUDRAFT_301595</name>
</gene>
<name>E9GA82_DAPPU</name>
<keyword evidence="3" id="KW-1185">Reference proteome</keyword>
<reference evidence="2 3" key="1">
    <citation type="journal article" date="2011" name="Science">
        <title>The ecoresponsive genome of Daphnia pulex.</title>
        <authorList>
            <person name="Colbourne J.K."/>
            <person name="Pfrender M.E."/>
            <person name="Gilbert D."/>
            <person name="Thomas W.K."/>
            <person name="Tucker A."/>
            <person name="Oakley T.H."/>
            <person name="Tokishita S."/>
            <person name="Aerts A."/>
            <person name="Arnold G.J."/>
            <person name="Basu M.K."/>
            <person name="Bauer D.J."/>
            <person name="Caceres C.E."/>
            <person name="Carmel L."/>
            <person name="Casola C."/>
            <person name="Choi J.H."/>
            <person name="Detter J.C."/>
            <person name="Dong Q."/>
            <person name="Dusheyko S."/>
            <person name="Eads B.D."/>
            <person name="Frohlich T."/>
            <person name="Geiler-Samerotte K.A."/>
            <person name="Gerlach D."/>
            <person name="Hatcher P."/>
            <person name="Jogdeo S."/>
            <person name="Krijgsveld J."/>
            <person name="Kriventseva E.V."/>
            <person name="Kultz D."/>
            <person name="Laforsch C."/>
            <person name="Lindquist E."/>
            <person name="Lopez J."/>
            <person name="Manak J.R."/>
            <person name="Muller J."/>
            <person name="Pangilinan J."/>
            <person name="Patwardhan R.P."/>
            <person name="Pitluck S."/>
            <person name="Pritham E.J."/>
            <person name="Rechtsteiner A."/>
            <person name="Rho M."/>
            <person name="Rogozin I.B."/>
            <person name="Sakarya O."/>
            <person name="Salamov A."/>
            <person name="Schaack S."/>
            <person name="Shapiro H."/>
            <person name="Shiga Y."/>
            <person name="Skalitzky C."/>
            <person name="Smith Z."/>
            <person name="Souvorov A."/>
            <person name="Sung W."/>
            <person name="Tang Z."/>
            <person name="Tsuchiya D."/>
            <person name="Tu H."/>
            <person name="Vos H."/>
            <person name="Wang M."/>
            <person name="Wolf Y.I."/>
            <person name="Yamagata H."/>
            <person name="Yamada T."/>
            <person name="Ye Y."/>
            <person name="Shaw J.R."/>
            <person name="Andrews J."/>
            <person name="Crease T.J."/>
            <person name="Tang H."/>
            <person name="Lucas S.M."/>
            <person name="Robertson H.M."/>
            <person name="Bork P."/>
            <person name="Koonin E.V."/>
            <person name="Zdobnov E.M."/>
            <person name="Grigoriev I.V."/>
            <person name="Lynch M."/>
            <person name="Boore J.L."/>
        </authorList>
    </citation>
    <scope>NUCLEOTIDE SEQUENCE [LARGE SCALE GENOMIC DNA]</scope>
</reference>
<evidence type="ECO:0000256" key="1">
    <source>
        <dbReference type="SAM" id="SignalP"/>
    </source>
</evidence>
<dbReference type="AlphaFoldDB" id="E9GA82"/>